<comment type="caution">
    <text evidence="2">The sequence shown here is derived from an EMBL/GenBank/DDBJ whole genome shotgun (WGS) entry which is preliminary data.</text>
</comment>
<accession>A0AAV6TZI4</accession>
<evidence type="ECO:0000256" key="1">
    <source>
        <dbReference type="SAM" id="MobiDB-lite"/>
    </source>
</evidence>
<dbReference type="Proteomes" id="UP000827092">
    <property type="component" value="Unassembled WGS sequence"/>
</dbReference>
<protein>
    <submittedName>
        <fullName evidence="2">Uncharacterized protein</fullName>
    </submittedName>
</protein>
<organism evidence="2 3">
    <name type="scientific">Oedothorax gibbosus</name>
    <dbReference type="NCBI Taxonomy" id="931172"/>
    <lineage>
        <taxon>Eukaryota</taxon>
        <taxon>Metazoa</taxon>
        <taxon>Ecdysozoa</taxon>
        <taxon>Arthropoda</taxon>
        <taxon>Chelicerata</taxon>
        <taxon>Arachnida</taxon>
        <taxon>Araneae</taxon>
        <taxon>Araneomorphae</taxon>
        <taxon>Entelegynae</taxon>
        <taxon>Araneoidea</taxon>
        <taxon>Linyphiidae</taxon>
        <taxon>Erigoninae</taxon>
        <taxon>Oedothorax</taxon>
    </lineage>
</organism>
<feature type="compositionally biased region" description="Polar residues" evidence="1">
    <location>
        <begin position="41"/>
        <end position="58"/>
    </location>
</feature>
<dbReference type="AlphaFoldDB" id="A0AAV6TZI4"/>
<evidence type="ECO:0000313" key="2">
    <source>
        <dbReference type="EMBL" id="KAG8176912.1"/>
    </source>
</evidence>
<keyword evidence="3" id="KW-1185">Reference proteome</keyword>
<gene>
    <name evidence="2" type="ORF">JTE90_022403</name>
</gene>
<dbReference type="EMBL" id="JAFNEN010000841">
    <property type="protein sequence ID" value="KAG8176912.1"/>
    <property type="molecule type" value="Genomic_DNA"/>
</dbReference>
<evidence type="ECO:0000313" key="3">
    <source>
        <dbReference type="Proteomes" id="UP000827092"/>
    </source>
</evidence>
<sequence length="68" mass="7860">MTFTSLPPRRRKLRFSSSRALHPNDIRIPKHPFDNNLLTVNSSPHSTANKSLQHNDMLTPSRIITRIK</sequence>
<feature type="region of interest" description="Disordered" evidence="1">
    <location>
        <begin position="41"/>
        <end position="68"/>
    </location>
</feature>
<name>A0AAV6TZI4_9ARAC</name>
<proteinExistence type="predicted"/>
<reference evidence="2 3" key="1">
    <citation type="journal article" date="2022" name="Nat. Ecol. Evol.">
        <title>A masculinizing supergene underlies an exaggerated male reproductive morph in a spider.</title>
        <authorList>
            <person name="Hendrickx F."/>
            <person name="De Corte Z."/>
            <person name="Sonet G."/>
            <person name="Van Belleghem S.M."/>
            <person name="Kostlbacher S."/>
            <person name="Vangestel C."/>
        </authorList>
    </citation>
    <scope>NUCLEOTIDE SEQUENCE [LARGE SCALE GENOMIC DNA]</scope>
    <source>
        <strain evidence="2">W744_W776</strain>
    </source>
</reference>